<dbReference type="AlphaFoldDB" id="A0A089WPF2"/>
<dbReference type="OrthoDB" id="9829410at2"/>
<evidence type="ECO:0000313" key="1">
    <source>
        <dbReference type="EMBL" id="AIR88367.1"/>
    </source>
</evidence>
<accession>A0A089WPF2</accession>
<dbReference type="EMBL" id="CP009455">
    <property type="protein sequence ID" value="AIR88367.1"/>
    <property type="molecule type" value="Genomic_DNA"/>
</dbReference>
<gene>
    <name evidence="1" type="ORF">LK03_03520</name>
</gene>
<dbReference type="Proteomes" id="UP000029493">
    <property type="component" value="Chromosome"/>
</dbReference>
<evidence type="ECO:0000313" key="2">
    <source>
        <dbReference type="Proteomes" id="UP000029493"/>
    </source>
</evidence>
<keyword evidence="2" id="KW-1185">Reference proteome</keyword>
<name>A0A089WPF2_9PSED</name>
<reference evidence="1 2" key="1">
    <citation type="submission" date="2014-09" db="EMBL/GenBank/DDBJ databases">
        <authorList>
            <person name="Chan K.-G."/>
        </authorList>
    </citation>
    <scope>NUCLEOTIDE SEQUENCE [LARGE SCALE GENOMIC DNA]</scope>
    <source>
        <strain evidence="1 2">ND07</strain>
    </source>
</reference>
<proteinExistence type="predicted"/>
<sequence>MHERRDVMILKTFEPHWLRDNWEKIGQGLSHLQPENKVRSGDPFVNQEQLRKYYAIYVVALNEHVAGRFRLCALDDTQRLIPLQYIDAHVEKPEGFLSSDVLRHGGRAVPGGVSEAVEFEVYGLSWNRLAKNDA</sequence>
<protein>
    <submittedName>
        <fullName evidence="1">Uncharacterized protein</fullName>
    </submittedName>
</protein>
<dbReference type="RefSeq" id="WP_038411085.1">
    <property type="nucleotide sequence ID" value="NZ_CP009455.1"/>
</dbReference>
<organism evidence="1 2">
    <name type="scientific">Pseudomonas cremoricolorata</name>
    <dbReference type="NCBI Taxonomy" id="157783"/>
    <lineage>
        <taxon>Bacteria</taxon>
        <taxon>Pseudomonadati</taxon>
        <taxon>Pseudomonadota</taxon>
        <taxon>Gammaproteobacteria</taxon>
        <taxon>Pseudomonadales</taxon>
        <taxon>Pseudomonadaceae</taxon>
        <taxon>Pseudomonas</taxon>
    </lineage>
</organism>
<dbReference type="KEGG" id="psw:LK03_03520"/>